<dbReference type="SMART" id="SM00438">
    <property type="entry name" value="ZnF_NFX"/>
    <property type="match status" value="9"/>
</dbReference>
<dbReference type="Pfam" id="PF01422">
    <property type="entry name" value="zf-NF-X1"/>
    <property type="match status" value="8"/>
</dbReference>
<evidence type="ECO:0000259" key="13">
    <source>
        <dbReference type="PROSITE" id="PS51061"/>
    </source>
</evidence>
<dbReference type="PANTHER" id="PTHR12360:SF12">
    <property type="entry name" value="TRANSCRIPTIONAL REPRESSOR NF-X1"/>
    <property type="match status" value="1"/>
</dbReference>
<evidence type="ECO:0000256" key="3">
    <source>
        <dbReference type="ARBA" id="ARBA00022723"/>
    </source>
</evidence>
<evidence type="ECO:0000256" key="8">
    <source>
        <dbReference type="ARBA" id="ARBA00023163"/>
    </source>
</evidence>
<feature type="compositionally biased region" description="Basic and acidic residues" evidence="11">
    <location>
        <begin position="894"/>
        <end position="904"/>
    </location>
</feature>
<dbReference type="AlphaFoldDB" id="A0A0S4JJN5"/>
<dbReference type="GO" id="GO:0005634">
    <property type="term" value="C:nucleus"/>
    <property type="evidence" value="ECO:0007669"/>
    <property type="project" value="UniProtKB-SubCell"/>
</dbReference>
<keyword evidence="6" id="KW-0862">Zinc</keyword>
<keyword evidence="5 10" id="KW-0863">Zinc-finger</keyword>
<accession>A0A0S4JJN5</accession>
<dbReference type="OrthoDB" id="6512771at2759"/>
<dbReference type="GO" id="GO:0000977">
    <property type="term" value="F:RNA polymerase II transcription regulatory region sequence-specific DNA binding"/>
    <property type="evidence" value="ECO:0007669"/>
    <property type="project" value="TreeGrafter"/>
</dbReference>
<evidence type="ECO:0000256" key="7">
    <source>
        <dbReference type="ARBA" id="ARBA00023015"/>
    </source>
</evidence>
<dbReference type="PROSITE" id="PS51061">
    <property type="entry name" value="R3H"/>
    <property type="match status" value="1"/>
</dbReference>
<dbReference type="PANTHER" id="PTHR12360">
    <property type="entry name" value="NUCLEAR TRANSCRIPTION FACTOR, X-BOX BINDING 1 NFX1"/>
    <property type="match status" value="1"/>
</dbReference>
<dbReference type="CDD" id="cd06008">
    <property type="entry name" value="NF-X1-zinc-finger"/>
    <property type="match status" value="6"/>
</dbReference>
<protein>
    <submittedName>
        <fullName evidence="14">Zinc finger protein, putative</fullName>
    </submittedName>
</protein>
<dbReference type="EMBL" id="CYKH01001822">
    <property type="protein sequence ID" value="CUG90404.1"/>
    <property type="molecule type" value="Genomic_DNA"/>
</dbReference>
<gene>
    <name evidence="14" type="ORF">BSAL_26525</name>
</gene>
<dbReference type="OMA" id="PCGQPDP"/>
<dbReference type="CDD" id="cd16492">
    <property type="entry name" value="RING-CH-C4HC3_NFX1-like"/>
    <property type="match status" value="1"/>
</dbReference>
<feature type="domain" description="RING-type" evidence="12">
    <location>
        <begin position="43"/>
        <end position="92"/>
    </location>
</feature>
<keyword evidence="8" id="KW-0804">Transcription</keyword>
<evidence type="ECO:0000256" key="2">
    <source>
        <dbReference type="ARBA" id="ARBA00007269"/>
    </source>
</evidence>
<dbReference type="InterPro" id="IPR034078">
    <property type="entry name" value="NFX1_fam"/>
</dbReference>
<dbReference type="GO" id="GO:0000981">
    <property type="term" value="F:DNA-binding transcription factor activity, RNA polymerase II-specific"/>
    <property type="evidence" value="ECO:0007669"/>
    <property type="project" value="TreeGrafter"/>
</dbReference>
<comment type="subcellular location">
    <subcellularLocation>
        <location evidence="1">Nucleus</location>
    </subcellularLocation>
</comment>
<evidence type="ECO:0000256" key="6">
    <source>
        <dbReference type="ARBA" id="ARBA00022833"/>
    </source>
</evidence>
<feature type="region of interest" description="Disordered" evidence="11">
    <location>
        <begin position="1"/>
        <end position="27"/>
    </location>
</feature>
<evidence type="ECO:0000256" key="4">
    <source>
        <dbReference type="ARBA" id="ARBA00022737"/>
    </source>
</evidence>
<proteinExistence type="inferred from homology"/>
<evidence type="ECO:0000256" key="5">
    <source>
        <dbReference type="ARBA" id="ARBA00022771"/>
    </source>
</evidence>
<dbReference type="PROSITE" id="PS50089">
    <property type="entry name" value="ZF_RING_2"/>
    <property type="match status" value="1"/>
</dbReference>
<keyword evidence="7" id="KW-0805">Transcription regulation</keyword>
<keyword evidence="4" id="KW-0677">Repeat</keyword>
<feature type="region of interest" description="Disordered" evidence="11">
    <location>
        <begin position="894"/>
        <end position="918"/>
    </location>
</feature>
<keyword evidence="9" id="KW-0539">Nucleus</keyword>
<name>A0A0S4JJN5_BODSA</name>
<evidence type="ECO:0000256" key="1">
    <source>
        <dbReference type="ARBA" id="ARBA00004123"/>
    </source>
</evidence>
<dbReference type="InterPro" id="IPR001374">
    <property type="entry name" value="R3H_dom"/>
</dbReference>
<dbReference type="SUPFAM" id="SSF82708">
    <property type="entry name" value="R3H domain"/>
    <property type="match status" value="1"/>
</dbReference>
<comment type="similarity">
    <text evidence="2">Belongs to the NFX1 family.</text>
</comment>
<dbReference type="SMART" id="SM00393">
    <property type="entry name" value="R3H"/>
    <property type="match status" value="1"/>
</dbReference>
<reference evidence="15" key="1">
    <citation type="submission" date="2015-09" db="EMBL/GenBank/DDBJ databases">
        <authorList>
            <consortium name="Pathogen Informatics"/>
        </authorList>
    </citation>
    <scope>NUCLEOTIDE SEQUENCE [LARGE SCALE GENOMIC DNA]</scope>
    <source>
        <strain evidence="15">Lake Konstanz</strain>
    </source>
</reference>
<evidence type="ECO:0000313" key="15">
    <source>
        <dbReference type="Proteomes" id="UP000051952"/>
    </source>
</evidence>
<evidence type="ECO:0000256" key="11">
    <source>
        <dbReference type="SAM" id="MobiDB-lite"/>
    </source>
</evidence>
<dbReference type="Gene3D" id="3.30.1370.50">
    <property type="entry name" value="R3H-like domain"/>
    <property type="match status" value="1"/>
</dbReference>
<dbReference type="Pfam" id="PF01424">
    <property type="entry name" value="R3H"/>
    <property type="match status" value="1"/>
</dbReference>
<evidence type="ECO:0000259" key="12">
    <source>
        <dbReference type="PROSITE" id="PS50089"/>
    </source>
</evidence>
<feature type="domain" description="R3H" evidence="13">
    <location>
        <begin position="632"/>
        <end position="694"/>
    </location>
</feature>
<dbReference type="Proteomes" id="UP000051952">
    <property type="component" value="Unassembled WGS sequence"/>
</dbReference>
<evidence type="ECO:0000256" key="9">
    <source>
        <dbReference type="ARBA" id="ARBA00023242"/>
    </source>
</evidence>
<dbReference type="InterPro" id="IPR001841">
    <property type="entry name" value="Znf_RING"/>
</dbReference>
<feature type="region of interest" description="Disordered" evidence="11">
    <location>
        <begin position="854"/>
        <end position="880"/>
    </location>
</feature>
<dbReference type="GO" id="GO:0008270">
    <property type="term" value="F:zinc ion binding"/>
    <property type="evidence" value="ECO:0007669"/>
    <property type="project" value="UniProtKB-KW"/>
</dbReference>
<keyword evidence="15" id="KW-1185">Reference proteome</keyword>
<feature type="compositionally biased region" description="Polar residues" evidence="11">
    <location>
        <begin position="907"/>
        <end position="918"/>
    </location>
</feature>
<organism evidence="14 15">
    <name type="scientific">Bodo saltans</name>
    <name type="common">Flagellated protozoan</name>
    <dbReference type="NCBI Taxonomy" id="75058"/>
    <lineage>
        <taxon>Eukaryota</taxon>
        <taxon>Discoba</taxon>
        <taxon>Euglenozoa</taxon>
        <taxon>Kinetoplastea</taxon>
        <taxon>Metakinetoplastina</taxon>
        <taxon>Eubodonida</taxon>
        <taxon>Bodonidae</taxon>
        <taxon>Bodo</taxon>
    </lineage>
</organism>
<sequence length="918" mass="101479">MPPKERGRGPSRSPHESAGAATMDPTELAKNISTQLSELRYECANCLEVVRHEHSTWNCMSCYRVFHLGCIKKWAKVEESGEGRSFRCPHCQAPQKPVTRYRCFCLKQQDPKVDPMLQCPHTCGATCGRKRGVGCPHPCPNQCHPGPCPECPQMVTPKKCPCGKTTYSYRCGKPDPRTTCENTCGKTLACGNHKCAQPCHQGPCPPCDKVQQTPCVCGKCVKELTCGAKTFQCDQPCDKTQRCGNHKCDVVCHSGTCPPCNRDALLVVTCPCGKKPLTASQQRKSCTEPIPVCGDVCGRVLPCGRHYCESTCHDSQCADCENRSNMHCPCRSTMAKVYCRDAAEFHCQKKCKTKLQCGKHECDKICCAVRNDLNSAAHRCDKPCGKKLACGHVCPENCHRGACPSCPNIIVTPLTCHCGVEMIMPPLPCGTAPPVCFLPCNRVRECGHPTEDHNCHHGDCPPCSKPVSRMCAGEHKVVGNVLCSAAYATCTDVCGKSLDCGHVCNRICHGGSCVSSERPCTQACGKPLACGHPCLMRCHPNTANCGRCTTTVEMACDCGVQQLTMPCGTFLKRLAEHRQKAESDQPFIVACNDDCLYESRLNILKSISKKPDGRATKCIYSPKLWSAASKQADVVQAVEERLCEFLKSRDQTLMLPSMKIEKRAIVHELCFYFHIQSESHDEEPNRTVLLTKNVRSAVPNPLLSAAVKNASLDPNDYVASVLRRPEEAVKRIIVFEGPEHRMNAVDVNRCLSQFAGDFVTLDPSDTTGTIPAMDVSRLLDDGITAQTTQHRSGMTSERIRTLYAIFLPHRIKSAYESLRHRGCPLLFRLSLRGNQHDLRLMSARSLPLRLRQRNQLPLQSPANNNTLTRPLVLQRRRPSLPRRLDKSLGLHLWHSEPTPKRADSRNMILSRSPTPSLP</sequence>
<evidence type="ECO:0000256" key="10">
    <source>
        <dbReference type="PROSITE-ProRule" id="PRU00175"/>
    </source>
</evidence>
<dbReference type="InterPro" id="IPR000967">
    <property type="entry name" value="Znf_NFX1"/>
</dbReference>
<dbReference type="InterPro" id="IPR036867">
    <property type="entry name" value="R3H_dom_sf"/>
</dbReference>
<dbReference type="SUPFAM" id="SSF57850">
    <property type="entry name" value="RING/U-box"/>
    <property type="match status" value="1"/>
</dbReference>
<keyword evidence="3" id="KW-0479">Metal-binding</keyword>
<evidence type="ECO:0000313" key="14">
    <source>
        <dbReference type="EMBL" id="CUG90404.1"/>
    </source>
</evidence>
<dbReference type="VEuPathDB" id="TriTrypDB:BSAL_26525"/>